<evidence type="ECO:0000313" key="4">
    <source>
        <dbReference type="Proteomes" id="UP001172788"/>
    </source>
</evidence>
<dbReference type="InterPro" id="IPR013783">
    <property type="entry name" value="Ig-like_fold"/>
</dbReference>
<dbReference type="InterPro" id="IPR018392">
    <property type="entry name" value="LysM"/>
</dbReference>
<accession>A0AAW7MJ17</accession>
<keyword evidence="2" id="KW-0808">Transferase</keyword>
<organism evidence="2 5">
    <name type="scientific">Pandoraea cepalis</name>
    <dbReference type="NCBI Taxonomy" id="2508294"/>
    <lineage>
        <taxon>Bacteria</taxon>
        <taxon>Pseudomonadati</taxon>
        <taxon>Pseudomonadota</taxon>
        <taxon>Betaproteobacteria</taxon>
        <taxon>Burkholderiales</taxon>
        <taxon>Burkholderiaceae</taxon>
        <taxon>Pandoraea</taxon>
    </lineage>
</organism>
<reference evidence="2" key="1">
    <citation type="submission" date="2018-04" db="EMBL/GenBank/DDBJ databases">
        <authorList>
            <person name="Jy Z."/>
        </authorList>
    </citation>
    <scope>NUCLEOTIDE SEQUENCE</scope>
    <source>
        <strain evidence="3">AS13</strain>
        <strain evidence="2">LA18</strain>
    </source>
</reference>
<dbReference type="PANTHER" id="PTHR38731:SF3">
    <property type="entry name" value="BLL6125 PROTEIN"/>
    <property type="match status" value="1"/>
</dbReference>
<keyword evidence="4" id="KW-1185">Reference proteome</keyword>
<dbReference type="Pfam" id="PF04773">
    <property type="entry name" value="FecR"/>
    <property type="match status" value="1"/>
</dbReference>
<dbReference type="AlphaFoldDB" id="A0AAW7MJ17"/>
<evidence type="ECO:0000259" key="1">
    <source>
        <dbReference type="PROSITE" id="PS51782"/>
    </source>
</evidence>
<dbReference type="SMART" id="SM00257">
    <property type="entry name" value="LysM"/>
    <property type="match status" value="1"/>
</dbReference>
<dbReference type="InterPro" id="IPR016930">
    <property type="entry name" value="UCP029644"/>
</dbReference>
<dbReference type="CDD" id="cd00118">
    <property type="entry name" value="LysM"/>
    <property type="match status" value="1"/>
</dbReference>
<dbReference type="Gene3D" id="3.10.350.10">
    <property type="entry name" value="LysM domain"/>
    <property type="match status" value="1"/>
</dbReference>
<keyword evidence="2" id="KW-0418">Kinase</keyword>
<sequence>MCGFECVGGRGSRMMIRCAFDLIERKRAPGPHGLPVATRKMLAMIVGIAVSGAALAQPLGTQGRDFIYRVESGDTLFGLAERYMDSSDEWHVLQNQNHVPDPLHMPPGMVIRIPLKFIPVVASAAHVVFVQGDVRSNGSPVTVGMWLHEGARIEVASRGTATLELSDGTRITVPQNAVADIKRARVFAKSSLIDAIITVLKGEAESRVAPHGTGVGRFEMNTPTMVTGVRGTRFRVATTRQTSRTTVLEGKVNVDSSRRSSPTVITAGHGVAVSQAGTVSRQVNLLDAPIVDAPSGAVVGDSTSVHWAPVKGAVSYRVIVARDEAHTEWFSSQRVEAPTAVLTHLPEGHLTLVVTAIDASGFDGADAVMPISVRLHPAAPFAVAPVNGSKHFSDDVVFNWGAVGDAVQYELALSPDSTFSGDVRRLRTSETTVGRQVAPGKWWWRVRSLAANGTFGPWGTPGTFEMRRPGPTPLVSDEGGNTFHIRWDEGAGTQNGVAPSYRVQLARDMAFKAIVVDTAIQGNDVRMARPAPGGYFVRVANLDALKPTDSDADRQAAFSQPQYIEVVDYVRNSQGNAIQTESGLLRVGD</sequence>
<dbReference type="GO" id="GO:0016301">
    <property type="term" value="F:kinase activity"/>
    <property type="evidence" value="ECO:0007669"/>
    <property type="project" value="UniProtKB-KW"/>
</dbReference>
<dbReference type="PIRSF" id="PIRSF029644">
    <property type="entry name" value="UCP029644"/>
    <property type="match status" value="1"/>
</dbReference>
<dbReference type="Proteomes" id="UP001172788">
    <property type="component" value="Unassembled WGS sequence"/>
</dbReference>
<dbReference type="PROSITE" id="PS51782">
    <property type="entry name" value="LYSM"/>
    <property type="match status" value="1"/>
</dbReference>
<evidence type="ECO:0000313" key="3">
    <source>
        <dbReference type="EMBL" id="MDN4576787.1"/>
    </source>
</evidence>
<evidence type="ECO:0000313" key="2">
    <source>
        <dbReference type="EMBL" id="MDN4572689.1"/>
    </source>
</evidence>
<name>A0AAW7MJ17_9BURK</name>
<dbReference type="InterPro" id="IPR036779">
    <property type="entry name" value="LysM_dom_sf"/>
</dbReference>
<dbReference type="Proteomes" id="UP001172791">
    <property type="component" value="Unassembled WGS sequence"/>
</dbReference>
<dbReference type="InterPro" id="IPR006860">
    <property type="entry name" value="FecR"/>
</dbReference>
<dbReference type="SUPFAM" id="SSF54106">
    <property type="entry name" value="LysM domain"/>
    <property type="match status" value="1"/>
</dbReference>
<evidence type="ECO:0000313" key="5">
    <source>
        <dbReference type="Proteomes" id="UP001172791"/>
    </source>
</evidence>
<comment type="caution">
    <text evidence="2">The sequence shown here is derived from an EMBL/GenBank/DDBJ whole genome shotgun (WGS) entry which is preliminary data.</text>
</comment>
<feature type="domain" description="LysM" evidence="1">
    <location>
        <begin position="66"/>
        <end position="113"/>
    </location>
</feature>
<dbReference type="Pfam" id="PF01476">
    <property type="entry name" value="LysM"/>
    <property type="match status" value="1"/>
</dbReference>
<protein>
    <submittedName>
        <fullName evidence="2">Histidine kinase</fullName>
    </submittedName>
</protein>
<dbReference type="EMBL" id="QAID01000025">
    <property type="protein sequence ID" value="MDN4576787.1"/>
    <property type="molecule type" value="Genomic_DNA"/>
</dbReference>
<proteinExistence type="predicted"/>
<dbReference type="PANTHER" id="PTHR38731">
    <property type="entry name" value="LIPL45-RELATED LIPOPROTEIN-RELATED"/>
    <property type="match status" value="1"/>
</dbReference>
<dbReference type="Gene3D" id="2.60.120.1440">
    <property type="match status" value="1"/>
</dbReference>
<dbReference type="EMBL" id="QAIC01000030">
    <property type="protein sequence ID" value="MDN4572689.1"/>
    <property type="molecule type" value="Genomic_DNA"/>
</dbReference>
<gene>
    <name evidence="2" type="ORF">DBA34_05390</name>
    <name evidence="3" type="ORF">DBB29_01430</name>
</gene>
<dbReference type="Gene3D" id="2.60.40.10">
    <property type="entry name" value="Immunoglobulins"/>
    <property type="match status" value="1"/>
</dbReference>